<dbReference type="GO" id="GO:0000127">
    <property type="term" value="C:transcription factor TFIIIC complex"/>
    <property type="evidence" value="ECO:0007669"/>
    <property type="project" value="TreeGrafter"/>
</dbReference>
<dbReference type="PANTHER" id="PTHR23082:SF0">
    <property type="entry name" value="GENERAL TRANSCRIPTION FACTOR 3C POLYPEPTIDE 3"/>
    <property type="match status" value="1"/>
</dbReference>
<keyword evidence="2" id="KW-1185">Reference proteome</keyword>
<name>A0A074N045_ERYLO</name>
<dbReference type="InterPro" id="IPR039340">
    <property type="entry name" value="Tfc4/TFIIIC-102/Sfc4"/>
</dbReference>
<dbReference type="AlphaFoldDB" id="A0A074N045"/>
<reference evidence="1 2" key="1">
    <citation type="submission" date="2014-04" db="EMBL/GenBank/DDBJ databases">
        <title>A comprehensive comparison of genomes of Erythrobacter spp. strains.</title>
        <authorList>
            <person name="Zheng Q."/>
        </authorList>
    </citation>
    <scope>NUCLEOTIDE SEQUENCE [LARGE SCALE GENOMIC DNA]</scope>
    <source>
        <strain evidence="1 2">DSM 6997</strain>
    </source>
</reference>
<dbReference type="Gene3D" id="1.25.40.10">
    <property type="entry name" value="Tetratricopeptide repeat domain"/>
    <property type="match status" value="2"/>
</dbReference>
<dbReference type="InterPro" id="IPR011990">
    <property type="entry name" value="TPR-like_helical_dom_sf"/>
</dbReference>
<dbReference type="STRING" id="1044.EH31_00980"/>
<dbReference type="PANTHER" id="PTHR23082">
    <property type="entry name" value="TRANSCRIPTION INITIATION FACTOR IIIC TFIIIC , POLYPEPTIDE 3-RELATED"/>
    <property type="match status" value="1"/>
</dbReference>
<dbReference type="Proteomes" id="UP000027647">
    <property type="component" value="Unassembled WGS sequence"/>
</dbReference>
<dbReference type="SUPFAM" id="SSF48452">
    <property type="entry name" value="TPR-like"/>
    <property type="match status" value="3"/>
</dbReference>
<comment type="caution">
    <text evidence="1">The sequence shown here is derived from an EMBL/GenBank/DDBJ whole genome shotgun (WGS) entry which is preliminary data.</text>
</comment>
<dbReference type="GO" id="GO:0006383">
    <property type="term" value="P:transcription by RNA polymerase III"/>
    <property type="evidence" value="ECO:0007669"/>
    <property type="project" value="InterPro"/>
</dbReference>
<gene>
    <name evidence="1" type="ORF">EH31_00980</name>
</gene>
<protein>
    <submittedName>
        <fullName evidence="1">Uncharacterized protein</fullName>
    </submittedName>
</protein>
<evidence type="ECO:0000313" key="2">
    <source>
        <dbReference type="Proteomes" id="UP000027647"/>
    </source>
</evidence>
<dbReference type="EMBL" id="JMIW01000001">
    <property type="protein sequence ID" value="KEO91267.1"/>
    <property type="molecule type" value="Genomic_DNA"/>
</dbReference>
<dbReference type="OrthoDB" id="7259535at2"/>
<organism evidence="1 2">
    <name type="scientific">Erythrobacter longus</name>
    <dbReference type="NCBI Taxonomy" id="1044"/>
    <lineage>
        <taxon>Bacteria</taxon>
        <taxon>Pseudomonadati</taxon>
        <taxon>Pseudomonadota</taxon>
        <taxon>Alphaproteobacteria</taxon>
        <taxon>Sphingomonadales</taxon>
        <taxon>Erythrobacteraceae</taxon>
        <taxon>Erythrobacter/Porphyrobacter group</taxon>
        <taxon>Erythrobacter</taxon>
    </lineage>
</organism>
<sequence length="491" mass="52410">MFKRGLIISSLALTSLGVTGCSSDPAPVEATQLSGSKEFLSLIEDARRYVRQGDLVEAGKAYDEARKIEPENPGLWVDIARLRFLGGENLTAIEAADYALELQPTYGPALLLRAQMVRDANGMEEALAWFESANLAAPNNPEVLGEYAATLGDLGYNRDMLLAVRDLTQFAPDNGQALFLQAVLAARGDKPAVAARLLERSRYLQNEVPAARMLNAIINLQQGNYDTAANILDVLAEEQPAKMRAQELLAKAWWLGGRDDLIAQRFGETAKRPGASSYLVMLVGRSLERAGNRVAAIPFIERANSLSNGSSFVLTSEGDLPAPTSQLRSLVAAGNLGGARSVAAGVVRQFPQSGDAYSLAGDVALASGQPLEAIEAYRVSAQVRRSWPLTRKLVAAMLEAGEGDAAKALLSRYIKGDPQNLDALMVLARISAQDADWLRVAVLLDTAIAQGAGSDPTALALRAKAARELGNEEDAAQADALFGNLVPKPFL</sequence>
<proteinExistence type="predicted"/>
<dbReference type="eggNOG" id="COG0457">
    <property type="taxonomic scope" value="Bacteria"/>
</dbReference>
<dbReference type="PROSITE" id="PS51257">
    <property type="entry name" value="PROKAR_LIPOPROTEIN"/>
    <property type="match status" value="1"/>
</dbReference>
<dbReference type="Pfam" id="PF13432">
    <property type="entry name" value="TPR_16"/>
    <property type="match status" value="3"/>
</dbReference>
<accession>A0A074N045</accession>
<evidence type="ECO:0000313" key="1">
    <source>
        <dbReference type="EMBL" id="KEO91267.1"/>
    </source>
</evidence>